<name>A0A9J6B2X9_SOLCO</name>
<accession>A0A9J6B2X9</accession>
<keyword evidence="2" id="KW-1185">Reference proteome</keyword>
<gene>
    <name evidence="1" type="ORF">H5410_002774</name>
</gene>
<evidence type="ECO:0000313" key="2">
    <source>
        <dbReference type="Proteomes" id="UP000824120"/>
    </source>
</evidence>
<dbReference type="Proteomes" id="UP000824120">
    <property type="component" value="Chromosome 1"/>
</dbReference>
<dbReference type="AlphaFoldDB" id="A0A9J6B2X9"/>
<organism evidence="1 2">
    <name type="scientific">Solanum commersonii</name>
    <name type="common">Commerson's wild potato</name>
    <name type="synonym">Commerson's nightshade</name>
    <dbReference type="NCBI Taxonomy" id="4109"/>
    <lineage>
        <taxon>Eukaryota</taxon>
        <taxon>Viridiplantae</taxon>
        <taxon>Streptophyta</taxon>
        <taxon>Embryophyta</taxon>
        <taxon>Tracheophyta</taxon>
        <taxon>Spermatophyta</taxon>
        <taxon>Magnoliopsida</taxon>
        <taxon>eudicotyledons</taxon>
        <taxon>Gunneridae</taxon>
        <taxon>Pentapetalae</taxon>
        <taxon>asterids</taxon>
        <taxon>lamiids</taxon>
        <taxon>Solanales</taxon>
        <taxon>Solanaceae</taxon>
        <taxon>Solanoideae</taxon>
        <taxon>Solaneae</taxon>
        <taxon>Solanum</taxon>
    </lineage>
</organism>
<dbReference type="EMBL" id="JACXVP010000001">
    <property type="protein sequence ID" value="KAG5631057.1"/>
    <property type="molecule type" value="Genomic_DNA"/>
</dbReference>
<reference evidence="1 2" key="1">
    <citation type="submission" date="2020-09" db="EMBL/GenBank/DDBJ databases">
        <title>De no assembly of potato wild relative species, Solanum commersonii.</title>
        <authorList>
            <person name="Cho K."/>
        </authorList>
    </citation>
    <scope>NUCLEOTIDE SEQUENCE [LARGE SCALE GENOMIC DNA]</scope>
    <source>
        <strain evidence="1">LZ3.2</strain>
        <tissue evidence="1">Leaf</tissue>
    </source>
</reference>
<proteinExistence type="predicted"/>
<comment type="caution">
    <text evidence="1">The sequence shown here is derived from an EMBL/GenBank/DDBJ whole genome shotgun (WGS) entry which is preliminary data.</text>
</comment>
<evidence type="ECO:0000313" key="1">
    <source>
        <dbReference type="EMBL" id="KAG5631057.1"/>
    </source>
</evidence>
<sequence length="173" mass="18950">MRVSIKVQKGVSAARRALSIIHRTAAARRVALTLAERASWEEVEPPGTCKEEEGANVLEGPEAKVGKDAFAGIEPMSTSRDVSTGAVLLLLVSSRVYSTSIRQMSVEEEGLTLISLASSHGTLARRHNSVIRTRNGMKVDAPSGYDILRQDTFGWHRMDSFWDGIMVLLMKPN</sequence>
<protein>
    <submittedName>
        <fullName evidence="1">Uncharacterized protein</fullName>
    </submittedName>
</protein>